<reference evidence="2 3" key="1">
    <citation type="submission" date="2023-09" db="EMBL/GenBank/DDBJ databases">
        <authorList>
            <person name="Rey-Velasco X."/>
        </authorList>
    </citation>
    <scope>NUCLEOTIDE SEQUENCE [LARGE SCALE GENOMIC DNA]</scope>
    <source>
        <strain evidence="2 3">F394</strain>
    </source>
</reference>
<protein>
    <submittedName>
        <fullName evidence="2">Uncharacterized protein</fullName>
    </submittedName>
</protein>
<keyword evidence="3" id="KW-1185">Reference proteome</keyword>
<sequence>MPTPAVLRVLVALALAVVAIGASARWDRVSGERIVYNNECASGPDPAACLEPREVAGFPFAFVFDTPGLTVEHDAHPYDDEVRALPYLAGVAGVAGVVLALWAGWRRLRPRRARVPSRRALVGGTAVGLAVQGAALAVRQPILDRGGWTGAERAAYEVADAVLWPSFVAGSAVFGVVGMALSAVALALGAGAGLALGRARRAAPDVP</sequence>
<keyword evidence="1" id="KW-1133">Transmembrane helix</keyword>
<proteinExistence type="predicted"/>
<dbReference type="RefSeq" id="WP_311662750.1">
    <property type="nucleotide sequence ID" value="NZ_JAVRHT010000012.1"/>
</dbReference>
<keyword evidence="1" id="KW-0812">Transmembrane</keyword>
<evidence type="ECO:0000313" key="2">
    <source>
        <dbReference type="EMBL" id="MDT0631407.1"/>
    </source>
</evidence>
<feature type="transmembrane region" description="Helical" evidence="1">
    <location>
        <begin position="87"/>
        <end position="108"/>
    </location>
</feature>
<feature type="transmembrane region" description="Helical" evidence="1">
    <location>
        <begin position="172"/>
        <end position="196"/>
    </location>
</feature>
<comment type="caution">
    <text evidence="2">The sequence shown here is derived from an EMBL/GenBank/DDBJ whole genome shotgun (WGS) entry which is preliminary data.</text>
</comment>
<name>A0ABU3BQ46_9BACT</name>
<gene>
    <name evidence="2" type="ORF">RM540_06550</name>
</gene>
<accession>A0ABU3BQ46</accession>
<evidence type="ECO:0000256" key="1">
    <source>
        <dbReference type="SAM" id="Phobius"/>
    </source>
</evidence>
<organism evidence="2 3">
    <name type="scientific">Rubrivirga litoralis</name>
    <dbReference type="NCBI Taxonomy" id="3075598"/>
    <lineage>
        <taxon>Bacteria</taxon>
        <taxon>Pseudomonadati</taxon>
        <taxon>Rhodothermota</taxon>
        <taxon>Rhodothermia</taxon>
        <taxon>Rhodothermales</taxon>
        <taxon>Rubricoccaceae</taxon>
        <taxon>Rubrivirga</taxon>
    </lineage>
</organism>
<evidence type="ECO:0000313" key="3">
    <source>
        <dbReference type="Proteomes" id="UP001267426"/>
    </source>
</evidence>
<feature type="transmembrane region" description="Helical" evidence="1">
    <location>
        <begin position="120"/>
        <end position="138"/>
    </location>
</feature>
<dbReference type="EMBL" id="JAVRHT010000012">
    <property type="protein sequence ID" value="MDT0631407.1"/>
    <property type="molecule type" value="Genomic_DNA"/>
</dbReference>
<dbReference type="Proteomes" id="UP001267426">
    <property type="component" value="Unassembled WGS sequence"/>
</dbReference>
<keyword evidence="1" id="KW-0472">Membrane</keyword>